<sequence>MRTKRNTKGRNFIDAQARPFCRNERRGSIRPAVTEYDVRAPTGHWSGKQAGVQFIFAMVTIAPPVPGSAGQLERSFCEKSIGLTAPHENDQCPRRGRAAQAVNTLAVGRPT</sequence>
<organism evidence="1 2">
    <name type="scientific">Plectus sambesii</name>
    <dbReference type="NCBI Taxonomy" id="2011161"/>
    <lineage>
        <taxon>Eukaryota</taxon>
        <taxon>Metazoa</taxon>
        <taxon>Ecdysozoa</taxon>
        <taxon>Nematoda</taxon>
        <taxon>Chromadorea</taxon>
        <taxon>Plectida</taxon>
        <taxon>Plectina</taxon>
        <taxon>Plectoidea</taxon>
        <taxon>Plectidae</taxon>
        <taxon>Plectus</taxon>
    </lineage>
</organism>
<reference evidence="2" key="1">
    <citation type="submission" date="2022-11" db="UniProtKB">
        <authorList>
            <consortium name="WormBaseParasite"/>
        </authorList>
    </citation>
    <scope>IDENTIFICATION</scope>
</reference>
<accession>A0A914XLE6</accession>
<evidence type="ECO:0000313" key="2">
    <source>
        <dbReference type="WBParaSite" id="PSAMB.scaffold8size148366.g142.t1"/>
    </source>
</evidence>
<evidence type="ECO:0000313" key="1">
    <source>
        <dbReference type="Proteomes" id="UP000887566"/>
    </source>
</evidence>
<proteinExistence type="predicted"/>
<protein>
    <submittedName>
        <fullName evidence="2">Uncharacterized protein</fullName>
    </submittedName>
</protein>
<keyword evidence="1" id="KW-1185">Reference proteome</keyword>
<name>A0A914XLE6_9BILA</name>
<dbReference type="AlphaFoldDB" id="A0A914XLE6"/>
<dbReference type="WBParaSite" id="PSAMB.scaffold8size148366.g142.t1">
    <property type="protein sequence ID" value="PSAMB.scaffold8size148366.g142.t1"/>
    <property type="gene ID" value="PSAMB.scaffold8size148366.g142"/>
</dbReference>
<dbReference type="Proteomes" id="UP000887566">
    <property type="component" value="Unplaced"/>
</dbReference>